<keyword evidence="4" id="KW-1185">Reference proteome</keyword>
<dbReference type="AlphaFoldDB" id="A0A371BAC9"/>
<gene>
    <name evidence="3" type="ORF">DXH78_08250</name>
</gene>
<proteinExistence type="inferred from homology"/>
<name>A0A371BAC9_9BRAD</name>
<dbReference type="EMBL" id="QRGO01000001">
    <property type="protein sequence ID" value="RDV04556.1"/>
    <property type="molecule type" value="Genomic_DNA"/>
</dbReference>
<dbReference type="Gene3D" id="3.30.70.1060">
    <property type="entry name" value="Dimeric alpha+beta barrel"/>
    <property type="match status" value="1"/>
</dbReference>
<dbReference type="OrthoDB" id="2293521at2"/>
<organism evidence="3 4">
    <name type="scientific">Undibacter mobilis</name>
    <dbReference type="NCBI Taxonomy" id="2292256"/>
    <lineage>
        <taxon>Bacteria</taxon>
        <taxon>Pseudomonadati</taxon>
        <taxon>Pseudomonadota</taxon>
        <taxon>Alphaproteobacteria</taxon>
        <taxon>Hyphomicrobiales</taxon>
        <taxon>Nitrobacteraceae</taxon>
        <taxon>Undibacter</taxon>
    </lineage>
</organism>
<dbReference type="InterPro" id="IPR011008">
    <property type="entry name" value="Dimeric_a/b-barrel"/>
</dbReference>
<feature type="domain" description="YCII-related" evidence="2">
    <location>
        <begin position="21"/>
        <end position="105"/>
    </location>
</feature>
<evidence type="ECO:0000313" key="3">
    <source>
        <dbReference type="EMBL" id="RDV04556.1"/>
    </source>
</evidence>
<dbReference type="Pfam" id="PF03795">
    <property type="entry name" value="YCII"/>
    <property type="match status" value="1"/>
</dbReference>
<evidence type="ECO:0000256" key="1">
    <source>
        <dbReference type="ARBA" id="ARBA00007689"/>
    </source>
</evidence>
<accession>A0A371BAC9</accession>
<dbReference type="PANTHER" id="PTHR33606:SF3">
    <property type="entry name" value="PROTEIN YCII"/>
    <property type="match status" value="1"/>
</dbReference>
<dbReference type="PANTHER" id="PTHR33606">
    <property type="entry name" value="PROTEIN YCII"/>
    <property type="match status" value="1"/>
</dbReference>
<evidence type="ECO:0000313" key="4">
    <source>
        <dbReference type="Proteomes" id="UP000263993"/>
    </source>
</evidence>
<dbReference type="Proteomes" id="UP000263993">
    <property type="component" value="Unassembled WGS sequence"/>
</dbReference>
<sequence length="115" mass="13055">MTGRVKPAQPRNVLERRCNVYVAILKSKPNTGSLREEYRSRHDAYWDEHMDRLRLAGPILSDDGQTRTGQILLINADDKATAEKILTGDPFVQAGLFESWTIQRFRVSVEAGRLA</sequence>
<dbReference type="InterPro" id="IPR051807">
    <property type="entry name" value="Sec-metab_biosynth-assoc"/>
</dbReference>
<comment type="caution">
    <text evidence="3">The sequence shown here is derived from an EMBL/GenBank/DDBJ whole genome shotgun (WGS) entry which is preliminary data.</text>
</comment>
<evidence type="ECO:0000259" key="2">
    <source>
        <dbReference type="Pfam" id="PF03795"/>
    </source>
</evidence>
<dbReference type="InterPro" id="IPR005545">
    <property type="entry name" value="YCII"/>
</dbReference>
<reference evidence="4" key="1">
    <citation type="submission" date="2018-08" db="EMBL/GenBank/DDBJ databases">
        <authorList>
            <person name="Kim S.-J."/>
            <person name="Jung G.-Y."/>
        </authorList>
    </citation>
    <scope>NUCLEOTIDE SEQUENCE [LARGE SCALE GENOMIC DNA]</scope>
    <source>
        <strain evidence="4">GY_H</strain>
    </source>
</reference>
<comment type="similarity">
    <text evidence="1">Belongs to the YciI family.</text>
</comment>
<protein>
    <recommendedName>
        <fullName evidence="2">YCII-related domain-containing protein</fullName>
    </recommendedName>
</protein>
<dbReference type="SUPFAM" id="SSF54909">
    <property type="entry name" value="Dimeric alpha+beta barrel"/>
    <property type="match status" value="1"/>
</dbReference>